<dbReference type="RefSeq" id="WP_025641140.1">
    <property type="nucleotide sequence ID" value="NZ_LT669839.1"/>
</dbReference>
<dbReference type="Pfam" id="PF02811">
    <property type="entry name" value="PHP"/>
    <property type="match status" value="1"/>
</dbReference>
<dbReference type="AlphaFoldDB" id="A0A1M4PNN9"/>
<evidence type="ECO:0000259" key="1">
    <source>
        <dbReference type="SMART" id="SM00481"/>
    </source>
</evidence>
<dbReference type="OrthoDB" id="9791620at2"/>
<dbReference type="GO" id="GO:0035312">
    <property type="term" value="F:5'-3' DNA exonuclease activity"/>
    <property type="evidence" value="ECO:0007669"/>
    <property type="project" value="TreeGrafter"/>
</dbReference>
<dbReference type="PANTHER" id="PTHR42924:SF3">
    <property type="entry name" value="POLYMERASE_HISTIDINOL PHOSPHATASE N-TERMINAL DOMAIN-CONTAINING PROTEIN"/>
    <property type="match status" value="1"/>
</dbReference>
<dbReference type="InterPro" id="IPR004013">
    <property type="entry name" value="PHP_dom"/>
</dbReference>
<sequence>MIFDLHIHTTYSDGLFTPEQVIDLAISKGLNGIAITDHDTVLGIEPAIEYSKKTRGLKIIPGIEFGCIYKDEEVHILGYFIDYKAESIINMTKQLRKDRVNRGIKMIQKINDLGMELTLKEVKKLSKKDYIGRPHIARALINRQYVTNMEEAFNKFLNRGMPAYVEKDTLGLREAINLIHKSNGIAILAHPGLLKNKNIIYDCIKNGIDGLEVIHSKHKREDFEFLFGISKGYGLIITGGSDCHGHIIHGDYLMGKYYINICDIPIMKGRI</sequence>
<reference evidence="2 3" key="1">
    <citation type="submission" date="2016-11" db="EMBL/GenBank/DDBJ databases">
        <authorList>
            <person name="Manzoor S."/>
        </authorList>
    </citation>
    <scope>NUCLEOTIDE SEQUENCE [LARGE SCALE GENOMIC DNA]</scope>
    <source>
        <strain evidence="2">Clostridium ultunense strain Esp</strain>
    </source>
</reference>
<dbReference type="EMBL" id="LT669839">
    <property type="protein sequence ID" value="SHD77086.1"/>
    <property type="molecule type" value="Genomic_DNA"/>
</dbReference>
<gene>
    <name evidence="2" type="ORF">CUESP1_1723</name>
</gene>
<feature type="domain" description="Polymerase/histidinol phosphatase N-terminal" evidence="1">
    <location>
        <begin position="3"/>
        <end position="69"/>
    </location>
</feature>
<dbReference type="PANTHER" id="PTHR42924">
    <property type="entry name" value="EXONUCLEASE"/>
    <property type="match status" value="1"/>
</dbReference>
<evidence type="ECO:0000313" key="2">
    <source>
        <dbReference type="EMBL" id="SHD77086.1"/>
    </source>
</evidence>
<keyword evidence="3" id="KW-1185">Reference proteome</keyword>
<dbReference type="InterPro" id="IPR052018">
    <property type="entry name" value="PHP_domain"/>
</dbReference>
<proteinExistence type="predicted"/>
<name>A0A1M4PNN9_9FIRM</name>
<dbReference type="InterPro" id="IPR003141">
    <property type="entry name" value="Pol/His_phosphatase_N"/>
</dbReference>
<accession>A0A1M4PNN9</accession>
<dbReference type="Gene3D" id="3.20.20.140">
    <property type="entry name" value="Metal-dependent hydrolases"/>
    <property type="match status" value="1"/>
</dbReference>
<dbReference type="SMART" id="SM00481">
    <property type="entry name" value="POLIIIAc"/>
    <property type="match status" value="1"/>
</dbReference>
<evidence type="ECO:0000313" key="3">
    <source>
        <dbReference type="Proteomes" id="UP000245423"/>
    </source>
</evidence>
<dbReference type="Gene3D" id="1.10.150.650">
    <property type="match status" value="1"/>
</dbReference>
<dbReference type="Proteomes" id="UP000245423">
    <property type="component" value="Chromosome 1"/>
</dbReference>
<dbReference type="GO" id="GO:0004534">
    <property type="term" value="F:5'-3' RNA exonuclease activity"/>
    <property type="evidence" value="ECO:0007669"/>
    <property type="project" value="TreeGrafter"/>
</dbReference>
<dbReference type="CDD" id="cd07438">
    <property type="entry name" value="PHP_HisPPase_AMP"/>
    <property type="match status" value="1"/>
</dbReference>
<protein>
    <submittedName>
        <fullName evidence="2">PHP domain-containing protein</fullName>
    </submittedName>
</protein>
<dbReference type="InterPro" id="IPR016195">
    <property type="entry name" value="Pol/histidinol_Pase-like"/>
</dbReference>
<dbReference type="SUPFAM" id="SSF89550">
    <property type="entry name" value="PHP domain-like"/>
    <property type="match status" value="1"/>
</dbReference>
<organism evidence="2 3">
    <name type="scientific">[Clostridium] ultunense Esp</name>
    <dbReference type="NCBI Taxonomy" id="1288971"/>
    <lineage>
        <taxon>Bacteria</taxon>
        <taxon>Bacillati</taxon>
        <taxon>Bacillota</taxon>
        <taxon>Tissierellia</taxon>
        <taxon>Tissierellales</taxon>
        <taxon>Tepidimicrobiaceae</taxon>
        <taxon>Schnuerera</taxon>
    </lineage>
</organism>